<keyword evidence="2" id="KW-1185">Reference proteome</keyword>
<accession>A0A9Q0KLE6</accession>
<name>A0A9Q0KLE6_9MAGN</name>
<sequence>MRGVLPEVGERGPADHNSLLYATVDLSRVGTQVHVGLNPRGKDDLQLSAISGRSQVTVEDPVEISEIFRSIGDAGIAMDGDVWYRSDRTNLIMVQGREGSNARWCLRQLRHSNPAGTIEDKTRVSGRASISTAYNGSKIDHKDLLRSLVCMDIGGYDRVDHEVAGKGLQFCY</sequence>
<dbReference type="Proteomes" id="UP001141806">
    <property type="component" value="Unassembled WGS sequence"/>
</dbReference>
<dbReference type="EMBL" id="JAMYWD010000004">
    <property type="protein sequence ID" value="KAJ4972772.1"/>
    <property type="molecule type" value="Genomic_DNA"/>
</dbReference>
<reference evidence="1" key="1">
    <citation type="journal article" date="2023" name="Plant J.">
        <title>The genome of the king protea, Protea cynaroides.</title>
        <authorList>
            <person name="Chang J."/>
            <person name="Duong T.A."/>
            <person name="Schoeman C."/>
            <person name="Ma X."/>
            <person name="Roodt D."/>
            <person name="Barker N."/>
            <person name="Li Z."/>
            <person name="Van de Peer Y."/>
            <person name="Mizrachi E."/>
        </authorList>
    </citation>
    <scope>NUCLEOTIDE SEQUENCE</scope>
    <source>
        <tissue evidence="1">Young leaves</tissue>
    </source>
</reference>
<protein>
    <submittedName>
        <fullName evidence="1">Uncharacterized protein</fullName>
    </submittedName>
</protein>
<evidence type="ECO:0000313" key="2">
    <source>
        <dbReference type="Proteomes" id="UP001141806"/>
    </source>
</evidence>
<proteinExistence type="predicted"/>
<organism evidence="1 2">
    <name type="scientific">Protea cynaroides</name>
    <dbReference type="NCBI Taxonomy" id="273540"/>
    <lineage>
        <taxon>Eukaryota</taxon>
        <taxon>Viridiplantae</taxon>
        <taxon>Streptophyta</taxon>
        <taxon>Embryophyta</taxon>
        <taxon>Tracheophyta</taxon>
        <taxon>Spermatophyta</taxon>
        <taxon>Magnoliopsida</taxon>
        <taxon>Proteales</taxon>
        <taxon>Proteaceae</taxon>
        <taxon>Protea</taxon>
    </lineage>
</organism>
<evidence type="ECO:0000313" key="1">
    <source>
        <dbReference type="EMBL" id="KAJ4972772.1"/>
    </source>
</evidence>
<dbReference type="AlphaFoldDB" id="A0A9Q0KLE6"/>
<gene>
    <name evidence="1" type="ORF">NE237_005946</name>
</gene>
<comment type="caution">
    <text evidence="1">The sequence shown here is derived from an EMBL/GenBank/DDBJ whole genome shotgun (WGS) entry which is preliminary data.</text>
</comment>